<organism evidence="2">
    <name type="scientific">Lygus hesperus</name>
    <name type="common">Western plant bug</name>
    <dbReference type="NCBI Taxonomy" id="30085"/>
    <lineage>
        <taxon>Eukaryota</taxon>
        <taxon>Metazoa</taxon>
        <taxon>Ecdysozoa</taxon>
        <taxon>Arthropoda</taxon>
        <taxon>Hexapoda</taxon>
        <taxon>Insecta</taxon>
        <taxon>Pterygota</taxon>
        <taxon>Neoptera</taxon>
        <taxon>Paraneoptera</taxon>
        <taxon>Hemiptera</taxon>
        <taxon>Heteroptera</taxon>
        <taxon>Panheteroptera</taxon>
        <taxon>Cimicomorpha</taxon>
        <taxon>Miridae</taxon>
        <taxon>Mirini</taxon>
        <taxon>Lygus</taxon>
    </lineage>
</organism>
<accession>A0A146MBL7</accession>
<gene>
    <name evidence="2" type="ORF">g.96612</name>
</gene>
<name>A0A146MBL7_LYGHE</name>
<reference evidence="2" key="1">
    <citation type="journal article" date="2016" name="Gigascience">
        <title>De novo construction of an expanded transcriptome assembly for the western tarnished plant bug, Lygus hesperus.</title>
        <authorList>
            <person name="Tassone E.E."/>
            <person name="Geib S.M."/>
            <person name="Hall B."/>
            <person name="Fabrick J.A."/>
            <person name="Brent C.S."/>
            <person name="Hull J.J."/>
        </authorList>
    </citation>
    <scope>NUCLEOTIDE SEQUENCE</scope>
</reference>
<dbReference type="EMBL" id="GDHC01001496">
    <property type="protein sequence ID" value="JAQ17133.1"/>
    <property type="molecule type" value="Transcribed_RNA"/>
</dbReference>
<sequence>MLLGLIYGTSLTLLAVKREFFFISASGVSLFAFVNATLFSGVIKWGSNLAGFAAGFVMGDRIMHAVKQGLLPTREQNVRGLSNYVAGGICAGAMVGVMPW</sequence>
<keyword evidence="1" id="KW-0812">Transmembrane</keyword>
<protein>
    <submittedName>
        <fullName evidence="2">Uncharacterized protein</fullName>
    </submittedName>
</protein>
<feature type="transmembrane region" description="Helical" evidence="1">
    <location>
        <begin position="20"/>
        <end position="43"/>
    </location>
</feature>
<keyword evidence="1" id="KW-0472">Membrane</keyword>
<evidence type="ECO:0000256" key="1">
    <source>
        <dbReference type="SAM" id="Phobius"/>
    </source>
</evidence>
<keyword evidence="1" id="KW-1133">Transmembrane helix</keyword>
<dbReference type="AlphaFoldDB" id="A0A146MBL7"/>
<evidence type="ECO:0000313" key="2">
    <source>
        <dbReference type="EMBL" id="JAQ17133.1"/>
    </source>
</evidence>
<proteinExistence type="predicted"/>